<name>A0A077M0H3_9MICO</name>
<keyword evidence="5 8" id="KW-0812">Transmembrane</keyword>
<evidence type="ECO:0000256" key="1">
    <source>
        <dbReference type="ARBA" id="ARBA00004651"/>
    </source>
</evidence>
<evidence type="ECO:0000256" key="3">
    <source>
        <dbReference type="ARBA" id="ARBA00022448"/>
    </source>
</evidence>
<evidence type="ECO:0000313" key="9">
    <source>
        <dbReference type="EMBL" id="CCH77684.1"/>
    </source>
</evidence>
<comment type="subcellular location">
    <subcellularLocation>
        <location evidence="1 8">Cell membrane</location>
        <topology evidence="1 8">Multi-pass membrane protein</topology>
    </subcellularLocation>
</comment>
<dbReference type="Pfam" id="PF01925">
    <property type="entry name" value="TauE"/>
    <property type="match status" value="1"/>
</dbReference>
<dbReference type="STRING" id="1194083.BN12_2140001"/>
<keyword evidence="10" id="KW-1185">Reference proteome</keyword>
<feature type="transmembrane region" description="Helical" evidence="8">
    <location>
        <begin position="99"/>
        <end position="119"/>
    </location>
</feature>
<sequence length="256" mass="26310">MSVLDAVFMVVAGIWAGGINAIVGSGSLVTFPTLLLLGIPAVPANISNNLAMLGGGVTAIVGYRRELAGGWPFLRTLVPLSVVGALSGARLLLALPASAFHAIVPVLIAFGLLLVILGPRMQRREGHSGMAGHLPGWRRPALMAGVTLAAAYGGYFGAAQGVILMGLLSALAAGDLQTLNGYKNVLAFVANLVAAAVFITVAWDQIRWEVVLLVGGGAFIGGWLGANVGRRLPAPVLRAVIVVIGIVGIVKVVWFP</sequence>
<proteinExistence type="inferred from homology"/>
<protein>
    <recommendedName>
        <fullName evidence="8">Probable membrane transporter protein</fullName>
    </recommendedName>
</protein>
<gene>
    <name evidence="9" type="ORF">BN12_2140001</name>
</gene>
<dbReference type="PANTHER" id="PTHR30269:SF0">
    <property type="entry name" value="MEMBRANE TRANSPORTER PROTEIN YFCA-RELATED"/>
    <property type="match status" value="1"/>
</dbReference>
<evidence type="ECO:0000313" key="10">
    <source>
        <dbReference type="Proteomes" id="UP000035721"/>
    </source>
</evidence>
<dbReference type="Proteomes" id="UP000035721">
    <property type="component" value="Unassembled WGS sequence"/>
</dbReference>
<keyword evidence="7 8" id="KW-0472">Membrane</keyword>
<feature type="transmembrane region" description="Helical" evidence="8">
    <location>
        <begin position="210"/>
        <end position="229"/>
    </location>
</feature>
<comment type="similarity">
    <text evidence="2 8">Belongs to the 4-toluene sulfonate uptake permease (TSUP) (TC 2.A.102) family.</text>
</comment>
<dbReference type="GO" id="GO:0005886">
    <property type="term" value="C:plasma membrane"/>
    <property type="evidence" value="ECO:0007669"/>
    <property type="project" value="UniProtKB-SubCell"/>
</dbReference>
<dbReference type="AlphaFoldDB" id="A0A077M0H3"/>
<feature type="transmembrane region" description="Helical" evidence="8">
    <location>
        <begin position="185"/>
        <end position="203"/>
    </location>
</feature>
<evidence type="ECO:0000256" key="8">
    <source>
        <dbReference type="RuleBase" id="RU363041"/>
    </source>
</evidence>
<evidence type="ECO:0000256" key="5">
    <source>
        <dbReference type="ARBA" id="ARBA00022692"/>
    </source>
</evidence>
<evidence type="ECO:0000256" key="4">
    <source>
        <dbReference type="ARBA" id="ARBA00022475"/>
    </source>
</evidence>
<evidence type="ECO:0000256" key="6">
    <source>
        <dbReference type="ARBA" id="ARBA00022989"/>
    </source>
</evidence>
<keyword evidence="6 8" id="KW-1133">Transmembrane helix</keyword>
<keyword evidence="4 8" id="KW-1003">Cell membrane</keyword>
<dbReference type="InterPro" id="IPR052017">
    <property type="entry name" value="TSUP"/>
</dbReference>
<feature type="transmembrane region" description="Helical" evidence="8">
    <location>
        <begin position="140"/>
        <end position="173"/>
    </location>
</feature>
<dbReference type="RefSeq" id="WP_048554601.1">
    <property type="nucleotide sequence ID" value="NZ_HF570958.1"/>
</dbReference>
<evidence type="ECO:0000256" key="7">
    <source>
        <dbReference type="ARBA" id="ARBA00023136"/>
    </source>
</evidence>
<feature type="transmembrane region" description="Helical" evidence="8">
    <location>
        <begin position="73"/>
        <end position="93"/>
    </location>
</feature>
<reference evidence="9 10" key="1">
    <citation type="journal article" date="2013" name="ISME J.">
        <title>A metabolic model for members of the genus Tetrasphaera involved in enhanced biological phosphorus removal.</title>
        <authorList>
            <person name="Kristiansen R."/>
            <person name="Nguyen H.T.T."/>
            <person name="Saunders A.M."/>
            <person name="Nielsen J.L."/>
            <person name="Wimmer R."/>
            <person name="Le V.Q."/>
            <person name="McIlroy S.J."/>
            <person name="Petrovski S."/>
            <person name="Seviour R.J."/>
            <person name="Calteau A."/>
            <person name="Nielsen K.L."/>
            <person name="Nielsen P.H."/>
        </authorList>
    </citation>
    <scope>NUCLEOTIDE SEQUENCE [LARGE SCALE GENOMIC DNA]</scope>
    <source>
        <strain evidence="9 10">T1-X7</strain>
    </source>
</reference>
<feature type="transmembrane region" description="Helical" evidence="8">
    <location>
        <begin position="7"/>
        <end position="29"/>
    </location>
</feature>
<dbReference type="InterPro" id="IPR002781">
    <property type="entry name" value="TM_pro_TauE-like"/>
</dbReference>
<dbReference type="EMBL" id="CAJB01000129">
    <property type="protein sequence ID" value="CCH77684.1"/>
    <property type="molecule type" value="Genomic_DNA"/>
</dbReference>
<evidence type="ECO:0000256" key="2">
    <source>
        <dbReference type="ARBA" id="ARBA00009142"/>
    </source>
</evidence>
<organism evidence="9 10">
    <name type="scientific">Nostocoides japonicum T1-X7</name>
    <dbReference type="NCBI Taxonomy" id="1194083"/>
    <lineage>
        <taxon>Bacteria</taxon>
        <taxon>Bacillati</taxon>
        <taxon>Actinomycetota</taxon>
        <taxon>Actinomycetes</taxon>
        <taxon>Micrococcales</taxon>
        <taxon>Intrasporangiaceae</taxon>
        <taxon>Nostocoides</taxon>
    </lineage>
</organism>
<keyword evidence="3" id="KW-0813">Transport</keyword>
<comment type="caution">
    <text evidence="9">The sequence shown here is derived from an EMBL/GenBank/DDBJ whole genome shotgun (WGS) entry which is preliminary data.</text>
</comment>
<feature type="transmembrane region" description="Helical" evidence="8">
    <location>
        <begin position="235"/>
        <end position="254"/>
    </location>
</feature>
<accession>A0A077M0H3</accession>
<feature type="transmembrane region" description="Helical" evidence="8">
    <location>
        <begin position="35"/>
        <end position="61"/>
    </location>
</feature>
<dbReference type="PANTHER" id="PTHR30269">
    <property type="entry name" value="TRANSMEMBRANE PROTEIN YFCA"/>
    <property type="match status" value="1"/>
</dbReference>